<protein>
    <recommendedName>
        <fullName evidence="3">HAT C-terminal dimerisation domain-containing protein</fullName>
    </recommendedName>
</protein>
<dbReference type="AlphaFoldDB" id="A0A8T1UEX6"/>
<dbReference type="PANTHER" id="PTHR40866">
    <property type="entry name" value="BED-TYPE DOMAIN-CONTAINING PROTEIN"/>
    <property type="match status" value="1"/>
</dbReference>
<name>A0A8T1UEX6_9STRA</name>
<evidence type="ECO:0008006" key="3">
    <source>
        <dbReference type="Google" id="ProtNLM"/>
    </source>
</evidence>
<reference evidence="1" key="1">
    <citation type="submission" date="2021-01" db="EMBL/GenBank/DDBJ databases">
        <title>Phytophthora aleatoria, a newly-described species from Pinus radiata is distinct from Phytophthora cactorum isolates based on comparative genomics.</title>
        <authorList>
            <person name="Mcdougal R."/>
            <person name="Panda P."/>
            <person name="Williams N."/>
            <person name="Studholme D.J."/>
        </authorList>
    </citation>
    <scope>NUCLEOTIDE SEQUENCE</scope>
    <source>
        <strain evidence="1">NZFS 3830</strain>
    </source>
</reference>
<comment type="caution">
    <text evidence="1">The sequence shown here is derived from an EMBL/GenBank/DDBJ whole genome shotgun (WGS) entry which is preliminary data.</text>
</comment>
<accession>A0A8T1UEX6</accession>
<gene>
    <name evidence="1" type="ORF">JG687_00007533</name>
</gene>
<proteinExistence type="predicted"/>
<evidence type="ECO:0000313" key="1">
    <source>
        <dbReference type="EMBL" id="KAG6961750.1"/>
    </source>
</evidence>
<dbReference type="Proteomes" id="UP000688947">
    <property type="component" value="Unassembled WGS sequence"/>
</dbReference>
<sequence>MCNASAAATGTLVPWASQKATNRLAWMLWITGCNLPFSFCESEETCRFTNLTPVSVDTLYGDMEKPKDITAASPTPRYALVSKTSRYFHLYEHLSPDDEDLEDFISSRFMHRSLCKLFEELHDVESTPKKLQTAGLTMMDARNLLDGLLEVQPTYFDSVIVKVLGGQVTRLTEAEKAALQPFRRGPAAVMAPATEEEGSSFDERILKRRKIDTAPSIYTLVTAIPPTSNVAERLFSSARAVLRHERHRIFPMALEMVLSLKINSPYWKVATVDACLQ</sequence>
<organism evidence="1 2">
    <name type="scientific">Phytophthora cactorum</name>
    <dbReference type="NCBI Taxonomy" id="29920"/>
    <lineage>
        <taxon>Eukaryota</taxon>
        <taxon>Sar</taxon>
        <taxon>Stramenopiles</taxon>
        <taxon>Oomycota</taxon>
        <taxon>Peronosporomycetes</taxon>
        <taxon>Peronosporales</taxon>
        <taxon>Peronosporaceae</taxon>
        <taxon>Phytophthora</taxon>
    </lineage>
</organism>
<evidence type="ECO:0000313" key="2">
    <source>
        <dbReference type="Proteomes" id="UP000688947"/>
    </source>
</evidence>
<dbReference type="EMBL" id="JAENGZ010000336">
    <property type="protein sequence ID" value="KAG6961750.1"/>
    <property type="molecule type" value="Genomic_DNA"/>
</dbReference>
<dbReference type="PANTHER" id="PTHR40866:SF1">
    <property type="entry name" value="BED-TYPE DOMAIN-CONTAINING PROTEIN"/>
    <property type="match status" value="1"/>
</dbReference>
<dbReference type="OrthoDB" id="123018at2759"/>
<dbReference type="VEuPathDB" id="FungiDB:PC110_g10694"/>